<evidence type="ECO:0000256" key="6">
    <source>
        <dbReference type="ARBA" id="ARBA00022723"/>
    </source>
</evidence>
<evidence type="ECO:0000256" key="9">
    <source>
        <dbReference type="ARBA" id="ARBA00022989"/>
    </source>
</evidence>
<evidence type="ECO:0000256" key="19">
    <source>
        <dbReference type="SAM" id="SignalP"/>
    </source>
</evidence>
<feature type="domain" description="Plastocyanin-like" evidence="20">
    <location>
        <begin position="150"/>
        <end position="296"/>
    </location>
</feature>
<keyword evidence="8" id="KW-0677">Repeat</keyword>
<dbReference type="PROSITE" id="PS00079">
    <property type="entry name" value="MULTICOPPER_OXIDASE1"/>
    <property type="match status" value="1"/>
</dbReference>
<dbReference type="Proteomes" id="UP000033483">
    <property type="component" value="Unassembled WGS sequence"/>
</dbReference>
<accession>A0A0F4ZKZ9</accession>
<dbReference type="GO" id="GO:0033573">
    <property type="term" value="C:high-affinity iron permease complex"/>
    <property type="evidence" value="ECO:0007669"/>
    <property type="project" value="TreeGrafter"/>
</dbReference>
<evidence type="ECO:0000259" key="22">
    <source>
        <dbReference type="Pfam" id="PF07732"/>
    </source>
</evidence>
<dbReference type="GO" id="GO:0033215">
    <property type="term" value="P:reductive iron assimilation"/>
    <property type="evidence" value="ECO:0007669"/>
    <property type="project" value="TreeGrafter"/>
</dbReference>
<dbReference type="PROSITE" id="PS00080">
    <property type="entry name" value="MULTICOPPER_OXIDASE2"/>
    <property type="match status" value="1"/>
</dbReference>
<comment type="subcellular location">
    <subcellularLocation>
        <location evidence="16">Cell membrane</location>
        <topology evidence="16">Single-pass type I membrane protein</topology>
        <orientation evidence="16">Extracellular side</orientation>
    </subcellularLocation>
</comment>
<dbReference type="SUPFAM" id="SSF49503">
    <property type="entry name" value="Cupredoxins"/>
    <property type="match status" value="3"/>
</dbReference>
<keyword evidence="14 18" id="KW-0472">Membrane</keyword>
<dbReference type="InterPro" id="IPR045087">
    <property type="entry name" value="Cu-oxidase_fam"/>
</dbReference>
<feature type="domain" description="Plastocyanin-like" evidence="22">
    <location>
        <begin position="24"/>
        <end position="140"/>
    </location>
</feature>
<keyword evidence="15" id="KW-0325">Glycoprotein</keyword>
<dbReference type="FunFam" id="2.60.40.420:FF:000025">
    <property type="entry name" value="FET5p Multicopper oxidase"/>
    <property type="match status" value="1"/>
</dbReference>
<dbReference type="InterPro" id="IPR001117">
    <property type="entry name" value="Cu-oxidase_2nd"/>
</dbReference>
<evidence type="ECO:0000256" key="13">
    <source>
        <dbReference type="ARBA" id="ARBA00023065"/>
    </source>
</evidence>
<dbReference type="PANTHER" id="PTHR11709:SF361">
    <property type="entry name" value="IRON TRANSPORT MULTICOPPER OXIDASE FET3"/>
    <property type="match status" value="1"/>
</dbReference>
<evidence type="ECO:0000256" key="14">
    <source>
        <dbReference type="ARBA" id="ARBA00023136"/>
    </source>
</evidence>
<dbReference type="InterPro" id="IPR008972">
    <property type="entry name" value="Cupredoxin"/>
</dbReference>
<dbReference type="GO" id="GO:0004322">
    <property type="term" value="F:ferroxidase activity"/>
    <property type="evidence" value="ECO:0007669"/>
    <property type="project" value="TreeGrafter"/>
</dbReference>
<name>A0A0F4ZKZ9_9PEZI</name>
<dbReference type="InterPro" id="IPR011707">
    <property type="entry name" value="Cu-oxidase-like_N"/>
</dbReference>
<feature type="region of interest" description="Disordered" evidence="17">
    <location>
        <begin position="595"/>
        <end position="617"/>
    </location>
</feature>
<dbReference type="Pfam" id="PF00394">
    <property type="entry name" value="Cu-oxidase"/>
    <property type="match status" value="1"/>
</dbReference>
<evidence type="ECO:0000259" key="20">
    <source>
        <dbReference type="Pfam" id="PF00394"/>
    </source>
</evidence>
<protein>
    <recommendedName>
        <fullName evidence="25">Laccase</fullName>
    </recommendedName>
</protein>
<dbReference type="CDD" id="cd13877">
    <property type="entry name" value="CuRO_2_Fet3p_like"/>
    <property type="match status" value="1"/>
</dbReference>
<evidence type="ECO:0000256" key="11">
    <source>
        <dbReference type="ARBA" id="ARBA00023004"/>
    </source>
</evidence>
<dbReference type="CDD" id="cd13899">
    <property type="entry name" value="CuRO_3_Fet3p"/>
    <property type="match status" value="1"/>
</dbReference>
<dbReference type="InterPro" id="IPR002355">
    <property type="entry name" value="Cu_oxidase_Cu_BS"/>
</dbReference>
<keyword evidence="13" id="KW-0406">Ion transport</keyword>
<dbReference type="FunFam" id="2.60.40.420:FF:000024">
    <property type="entry name" value="FET5p Multicopper oxidase"/>
    <property type="match status" value="1"/>
</dbReference>
<sequence>MLLLPLLAVASLAAAKTLDYDFHIGWTRANPDGAFERAVIGVNGEWPIPAIVGSVGDEVVIKVTNDLRNQSTALHFHGLYMNGTVHMDGPTQVTQCAIPPGGEFTYKFTLQQPGTYWYHSHHKGQYPDGLRGPLIIHDPENPFKGAYDEELTLTVSDWYHEPVKVLNTQFLTKFNPSGAEPVPQAALLNDTQNLHVPIVPGKTYLVRLINMGALAAQYIWFEGHDVQIVEVDGQYTKPTPASMLYLSVAQRYSVLLTAKSTAAANFPIIASMDTELFDVLPKDLNYNVTGWLVYDESATLPSPQTVDEFAFFDDINLTPLDEKPLLTNVARRITLDVMMDNLRDGANYAFFNNITYQPPRVPSLYTALSAGDLATDARIYGEFTNPFVLDKGEVVEIVLNNLDTGKHPFHLHGHDFQIVHRSAEEAGPFADEGVAEEDLDPIPVRRDTVVVWPEGNVVLRFVADNPGVWFFHCHIEWHVTSGLIATFVEAPLDLQKTISIPANHLAVCEQRGVKTQGNAAGNTHDFLDLNGQRRPPPPLPEGFTPKGWIALGFTSLMGVLGLTVVAWYGLSETLDKRALDNGAANERGYATIATSDEIPTTPGGSRISESTPILFED</sequence>
<evidence type="ECO:0008006" key="25">
    <source>
        <dbReference type="Google" id="ProtNLM"/>
    </source>
</evidence>
<evidence type="ECO:0000313" key="23">
    <source>
        <dbReference type="EMBL" id="KKA30900.1"/>
    </source>
</evidence>
<evidence type="ECO:0000256" key="3">
    <source>
        <dbReference type="ARBA" id="ARBA00022475"/>
    </source>
</evidence>
<keyword evidence="12" id="KW-0186">Copper</keyword>
<dbReference type="InterPro" id="IPR033138">
    <property type="entry name" value="Cu_oxidase_CS"/>
</dbReference>
<dbReference type="Pfam" id="PF07732">
    <property type="entry name" value="Cu-oxidase_3"/>
    <property type="match status" value="1"/>
</dbReference>
<keyword evidence="10" id="KW-0560">Oxidoreductase</keyword>
<evidence type="ECO:0000256" key="16">
    <source>
        <dbReference type="ARBA" id="ARBA00037814"/>
    </source>
</evidence>
<dbReference type="Pfam" id="PF07731">
    <property type="entry name" value="Cu-oxidase_2"/>
    <property type="match status" value="1"/>
</dbReference>
<dbReference type="Gene3D" id="2.60.40.420">
    <property type="entry name" value="Cupredoxins - blue copper proteins"/>
    <property type="match status" value="3"/>
</dbReference>
<dbReference type="InterPro" id="IPR044130">
    <property type="entry name" value="CuRO_2_Fet3-like"/>
</dbReference>
<evidence type="ECO:0000256" key="18">
    <source>
        <dbReference type="SAM" id="Phobius"/>
    </source>
</evidence>
<comment type="similarity">
    <text evidence="1">Belongs to the multicopper oxidase family.</text>
</comment>
<keyword evidence="9 18" id="KW-1133">Transmembrane helix</keyword>
<keyword evidence="4" id="KW-0410">Iron transport</keyword>
<dbReference type="GO" id="GO:0005507">
    <property type="term" value="F:copper ion binding"/>
    <property type="evidence" value="ECO:0007669"/>
    <property type="project" value="InterPro"/>
</dbReference>
<evidence type="ECO:0000256" key="10">
    <source>
        <dbReference type="ARBA" id="ARBA00023002"/>
    </source>
</evidence>
<dbReference type="InterPro" id="IPR011706">
    <property type="entry name" value="Cu-oxidase_C"/>
</dbReference>
<keyword evidence="2" id="KW-0813">Transport</keyword>
<evidence type="ECO:0000256" key="17">
    <source>
        <dbReference type="SAM" id="MobiDB-lite"/>
    </source>
</evidence>
<dbReference type="CDD" id="cd13851">
    <property type="entry name" value="CuRO_1_Fet3p"/>
    <property type="match status" value="1"/>
</dbReference>
<keyword evidence="24" id="KW-1185">Reference proteome</keyword>
<keyword evidence="7 19" id="KW-0732">Signal</keyword>
<keyword evidence="3" id="KW-1003">Cell membrane</keyword>
<evidence type="ECO:0000313" key="24">
    <source>
        <dbReference type="Proteomes" id="UP000033483"/>
    </source>
</evidence>
<keyword evidence="6" id="KW-0479">Metal-binding</keyword>
<evidence type="ECO:0000259" key="21">
    <source>
        <dbReference type="Pfam" id="PF07731"/>
    </source>
</evidence>
<dbReference type="GO" id="GO:0010106">
    <property type="term" value="P:cellular response to iron ion starvation"/>
    <property type="evidence" value="ECO:0007669"/>
    <property type="project" value="TreeGrafter"/>
</dbReference>
<organism evidence="23 24">
    <name type="scientific">Thielaviopsis punctulata</name>
    <dbReference type="NCBI Taxonomy" id="72032"/>
    <lineage>
        <taxon>Eukaryota</taxon>
        <taxon>Fungi</taxon>
        <taxon>Dikarya</taxon>
        <taxon>Ascomycota</taxon>
        <taxon>Pezizomycotina</taxon>
        <taxon>Sordariomycetes</taxon>
        <taxon>Hypocreomycetidae</taxon>
        <taxon>Microascales</taxon>
        <taxon>Ceratocystidaceae</taxon>
        <taxon>Thielaviopsis</taxon>
    </lineage>
</organism>
<dbReference type="OrthoDB" id="2121828at2759"/>
<feature type="chain" id="PRO_5012859225" description="Laccase" evidence="19">
    <location>
        <begin position="16"/>
        <end position="617"/>
    </location>
</feature>
<evidence type="ECO:0000256" key="8">
    <source>
        <dbReference type="ARBA" id="ARBA00022737"/>
    </source>
</evidence>
<comment type="caution">
    <text evidence="23">The sequence shown here is derived from an EMBL/GenBank/DDBJ whole genome shotgun (WGS) entry which is preliminary data.</text>
</comment>
<dbReference type="AlphaFoldDB" id="A0A0F4ZKZ9"/>
<reference evidence="23 24" key="1">
    <citation type="submission" date="2015-03" db="EMBL/GenBank/DDBJ databases">
        <authorList>
            <person name="Radwan O."/>
            <person name="Al-Naeli F.A."/>
            <person name="Rendon G.A."/>
            <person name="Fields C."/>
        </authorList>
    </citation>
    <scope>NUCLEOTIDE SEQUENCE [LARGE SCALE GENOMIC DNA]</scope>
    <source>
        <strain evidence="23">CR-DP1</strain>
    </source>
</reference>
<keyword evidence="11" id="KW-0408">Iron</keyword>
<gene>
    <name evidence="23" type="ORF">TD95_004084</name>
</gene>
<feature type="transmembrane region" description="Helical" evidence="18">
    <location>
        <begin position="548"/>
        <end position="570"/>
    </location>
</feature>
<dbReference type="PANTHER" id="PTHR11709">
    <property type="entry name" value="MULTI-COPPER OXIDASE"/>
    <property type="match status" value="1"/>
</dbReference>
<evidence type="ECO:0000256" key="15">
    <source>
        <dbReference type="ARBA" id="ARBA00023180"/>
    </source>
</evidence>
<evidence type="ECO:0000256" key="7">
    <source>
        <dbReference type="ARBA" id="ARBA00022729"/>
    </source>
</evidence>
<feature type="signal peptide" evidence="19">
    <location>
        <begin position="1"/>
        <end position="15"/>
    </location>
</feature>
<dbReference type="EMBL" id="LAEV01000211">
    <property type="protein sequence ID" value="KKA30900.1"/>
    <property type="molecule type" value="Genomic_DNA"/>
</dbReference>
<evidence type="ECO:0000256" key="2">
    <source>
        <dbReference type="ARBA" id="ARBA00022448"/>
    </source>
</evidence>
<feature type="domain" description="Plastocyanin-like" evidence="21">
    <location>
        <begin position="357"/>
        <end position="491"/>
    </location>
</feature>
<dbReference type="FunFam" id="2.60.40.420:FF:000022">
    <property type="entry name" value="FET5p Multicopper oxidase"/>
    <property type="match status" value="1"/>
</dbReference>
<evidence type="ECO:0000256" key="12">
    <source>
        <dbReference type="ARBA" id="ARBA00023008"/>
    </source>
</evidence>
<keyword evidence="5 18" id="KW-0812">Transmembrane</keyword>
<evidence type="ECO:0000256" key="1">
    <source>
        <dbReference type="ARBA" id="ARBA00010609"/>
    </source>
</evidence>
<evidence type="ECO:0000256" key="5">
    <source>
        <dbReference type="ARBA" id="ARBA00022692"/>
    </source>
</evidence>
<proteinExistence type="inferred from homology"/>
<evidence type="ECO:0000256" key="4">
    <source>
        <dbReference type="ARBA" id="ARBA00022496"/>
    </source>
</evidence>